<dbReference type="AlphaFoldDB" id="A0A511DD85"/>
<organism evidence="1 2">
    <name type="scientific">Pseudonocardia sulfidoxydans NBRC 16205</name>
    <dbReference type="NCBI Taxonomy" id="1223511"/>
    <lineage>
        <taxon>Bacteria</taxon>
        <taxon>Bacillati</taxon>
        <taxon>Actinomycetota</taxon>
        <taxon>Actinomycetes</taxon>
        <taxon>Pseudonocardiales</taxon>
        <taxon>Pseudonocardiaceae</taxon>
        <taxon>Pseudonocardia</taxon>
    </lineage>
</organism>
<name>A0A511DD85_9PSEU</name>
<evidence type="ECO:0000313" key="2">
    <source>
        <dbReference type="Proteomes" id="UP000321685"/>
    </source>
</evidence>
<protein>
    <submittedName>
        <fullName evidence="1">Uncharacterized protein</fullName>
    </submittedName>
</protein>
<comment type="caution">
    <text evidence="1">The sequence shown here is derived from an EMBL/GenBank/DDBJ whole genome shotgun (WGS) entry which is preliminary data.</text>
</comment>
<dbReference type="EMBL" id="BJVJ01000012">
    <property type="protein sequence ID" value="GEL22759.1"/>
    <property type="molecule type" value="Genomic_DNA"/>
</dbReference>
<dbReference type="RefSeq" id="WP_147104605.1">
    <property type="nucleotide sequence ID" value="NZ_BJVJ01000012.1"/>
</dbReference>
<evidence type="ECO:0000313" key="1">
    <source>
        <dbReference type="EMBL" id="GEL22759.1"/>
    </source>
</evidence>
<accession>A0A511DD85</accession>
<gene>
    <name evidence="1" type="ORF">PSU4_17130</name>
</gene>
<proteinExistence type="predicted"/>
<keyword evidence="2" id="KW-1185">Reference proteome</keyword>
<dbReference type="Proteomes" id="UP000321685">
    <property type="component" value="Unassembled WGS sequence"/>
</dbReference>
<reference evidence="1 2" key="1">
    <citation type="submission" date="2019-07" db="EMBL/GenBank/DDBJ databases">
        <title>Whole genome shotgun sequence of Pseudonocardia sulfidoxydans NBRC 16205.</title>
        <authorList>
            <person name="Hosoyama A."/>
            <person name="Uohara A."/>
            <person name="Ohji S."/>
            <person name="Ichikawa N."/>
        </authorList>
    </citation>
    <scope>NUCLEOTIDE SEQUENCE [LARGE SCALE GENOMIC DNA]</scope>
    <source>
        <strain evidence="1 2">NBRC 16205</strain>
    </source>
</reference>
<dbReference type="OrthoDB" id="419933at2"/>
<sequence>MRRRVARGVVEMPEHLRAQPTVDDPIDVWRAWWTARDEWRKSAGAPNVLGGWLTDVSQLMRLHNRRWASNGRALSQAVQKAGTDGDGTSR</sequence>